<dbReference type="InterPro" id="IPR033131">
    <property type="entry name" value="Pectinesterase_Asp_AS"/>
</dbReference>
<dbReference type="GO" id="GO:0005576">
    <property type="term" value="C:extracellular region"/>
    <property type="evidence" value="ECO:0007669"/>
    <property type="project" value="UniProtKB-SubCell"/>
</dbReference>
<dbReference type="UniPathway" id="UPA00545">
    <property type="reaction ID" value="UER00823"/>
</dbReference>
<dbReference type="EMBL" id="ML975149">
    <property type="protein sequence ID" value="KAF1816945.1"/>
    <property type="molecule type" value="Genomic_DNA"/>
</dbReference>
<evidence type="ECO:0000256" key="2">
    <source>
        <dbReference type="ARBA" id="ARBA00005184"/>
    </source>
</evidence>
<evidence type="ECO:0000313" key="14">
    <source>
        <dbReference type="Proteomes" id="UP000504638"/>
    </source>
</evidence>
<dbReference type="Proteomes" id="UP000504638">
    <property type="component" value="Unplaced"/>
</dbReference>
<dbReference type="AlphaFoldDB" id="A0A6G1GFR6"/>
<dbReference type="GO" id="GO:0030599">
    <property type="term" value="F:pectinesterase activity"/>
    <property type="evidence" value="ECO:0007669"/>
    <property type="project" value="UniProtKB-UniRule"/>
</dbReference>
<dbReference type="PANTHER" id="PTHR31321">
    <property type="entry name" value="ACYL-COA THIOESTER HYDROLASE YBHC-RELATED"/>
    <property type="match status" value="1"/>
</dbReference>
<dbReference type="SUPFAM" id="SSF51126">
    <property type="entry name" value="Pectin lyase-like"/>
    <property type="match status" value="1"/>
</dbReference>
<evidence type="ECO:0000256" key="8">
    <source>
        <dbReference type="ARBA" id="ARBA00023085"/>
    </source>
</evidence>
<dbReference type="GeneID" id="54422938"/>
<keyword evidence="6 11" id="KW-0732">Signal</keyword>
<proteinExistence type="inferred from homology"/>
<dbReference type="GO" id="GO:0042545">
    <property type="term" value="P:cell wall modification"/>
    <property type="evidence" value="ECO:0007669"/>
    <property type="project" value="UniProtKB-UniRule"/>
</dbReference>
<feature type="active site" evidence="10">
    <location>
        <position position="175"/>
    </location>
</feature>
<dbReference type="PROSITE" id="PS00503">
    <property type="entry name" value="PECTINESTERASE_2"/>
    <property type="match status" value="1"/>
</dbReference>
<comment type="catalytic activity">
    <reaction evidence="9 11">
        <text>[(1-&gt;4)-alpha-D-galacturonosyl methyl ester](n) + n H2O = [(1-&gt;4)-alpha-D-galacturonosyl](n) + n methanol + n H(+)</text>
        <dbReference type="Rhea" id="RHEA:22380"/>
        <dbReference type="Rhea" id="RHEA-COMP:14570"/>
        <dbReference type="Rhea" id="RHEA-COMP:14573"/>
        <dbReference type="ChEBI" id="CHEBI:15377"/>
        <dbReference type="ChEBI" id="CHEBI:15378"/>
        <dbReference type="ChEBI" id="CHEBI:17790"/>
        <dbReference type="ChEBI" id="CHEBI:140522"/>
        <dbReference type="ChEBI" id="CHEBI:140523"/>
        <dbReference type="EC" id="3.1.1.11"/>
    </reaction>
</comment>
<dbReference type="EC" id="3.1.1.11" evidence="4 11"/>
<comment type="pathway">
    <text evidence="2 11">Glycan metabolism; pectin degradation; 2-dehydro-3-deoxy-D-gluconate from pectin: step 1/5.</text>
</comment>
<gene>
    <name evidence="13 15" type="ORF">P152DRAFT_504401</name>
</gene>
<keyword evidence="14" id="KW-1185">Reference proteome</keyword>
<dbReference type="InterPro" id="IPR011050">
    <property type="entry name" value="Pectin_lyase_fold/virulence"/>
</dbReference>
<evidence type="ECO:0000259" key="12">
    <source>
        <dbReference type="Pfam" id="PF01095"/>
    </source>
</evidence>
<keyword evidence="7 11" id="KW-0378">Hydrolase</keyword>
<accession>A0A6G1GFR6</accession>
<dbReference type="InterPro" id="IPR000070">
    <property type="entry name" value="Pectinesterase_cat"/>
</dbReference>
<comment type="function">
    <text evidence="11">Involved in maceration and soft-rotting of plant tissue.</text>
</comment>
<dbReference type="InterPro" id="IPR012334">
    <property type="entry name" value="Pectin_lyas_fold"/>
</dbReference>
<comment type="similarity">
    <text evidence="3">Belongs to the pectinesterase family.</text>
</comment>
<evidence type="ECO:0000256" key="3">
    <source>
        <dbReference type="ARBA" id="ARBA00008891"/>
    </source>
</evidence>
<reference evidence="13 15" key="1">
    <citation type="submission" date="2020-01" db="EMBL/GenBank/DDBJ databases">
        <authorList>
            <consortium name="DOE Joint Genome Institute"/>
            <person name="Haridas S."/>
            <person name="Albert R."/>
            <person name="Binder M."/>
            <person name="Bloem J."/>
            <person name="Labutti K."/>
            <person name="Salamov A."/>
            <person name="Andreopoulos B."/>
            <person name="Baker S.E."/>
            <person name="Barry K."/>
            <person name="Bills G."/>
            <person name="Bluhm B.H."/>
            <person name="Cannon C."/>
            <person name="Castanera R."/>
            <person name="Culley D.E."/>
            <person name="Daum C."/>
            <person name="Ezra D."/>
            <person name="Gonzalez J.B."/>
            <person name="Henrissat B."/>
            <person name="Kuo A."/>
            <person name="Liang C."/>
            <person name="Lipzen A."/>
            <person name="Lutzoni F."/>
            <person name="Magnuson J."/>
            <person name="Mondo S."/>
            <person name="Nolan M."/>
            <person name="Ohm R."/>
            <person name="Pangilinan J."/>
            <person name="Park H.-J."/>
            <person name="Ramirez L."/>
            <person name="Alfaro M."/>
            <person name="Sun H."/>
            <person name="Tritt A."/>
            <person name="Yoshinaga Y."/>
            <person name="Zwiers L.-H."/>
            <person name="Turgeon B.G."/>
            <person name="Goodwin S.B."/>
            <person name="Spatafora J.W."/>
            <person name="Crous P.W."/>
            <person name="Grigoriev I.V."/>
        </authorList>
    </citation>
    <scope>NUCLEOTIDE SEQUENCE</scope>
    <source>
        <strain evidence="13 15">CBS 781.70</strain>
    </source>
</reference>
<evidence type="ECO:0000256" key="1">
    <source>
        <dbReference type="ARBA" id="ARBA00004613"/>
    </source>
</evidence>
<sequence>MRLFLSVIPLIGAAIAQSRTTAPSGALVVGNGGKYKTISSAVNAAKAGSVIFVLPGKYNEQVYVPANKGALTIMGSTPDASSYEKNQVTISARNSQANKPNNDETGTLRVKNDGFKLYNINVENTWGKGSQALALSAYGKSQGFYGCGFFGFQDTVMPNDGSQYFSKCLITGATDFIFGQKSLAWFEKCDIGVRNGGKYITANGRDSNSNPSFYVINNSKVTAAKGESVPAGSYFLGRPWRSYSRVVFQNTELSNVINGAGWSVWQSSEPNTKNVYYGEYKNTGPGAEGRRASFSKKLSSAVPITQILGGTYKTWVDAAYL</sequence>
<dbReference type="Pfam" id="PF01095">
    <property type="entry name" value="Pectinesterase"/>
    <property type="match status" value="1"/>
</dbReference>
<keyword evidence="11" id="KW-0961">Cell wall biogenesis/degradation</keyword>
<comment type="subcellular location">
    <subcellularLocation>
        <location evidence="1 11">Secreted</location>
    </subcellularLocation>
</comment>
<keyword evidence="8 11" id="KW-0063">Aspartyl esterase</keyword>
<evidence type="ECO:0000256" key="7">
    <source>
        <dbReference type="ARBA" id="ARBA00022801"/>
    </source>
</evidence>
<feature type="domain" description="Pectinesterase catalytic" evidence="12">
    <location>
        <begin position="32"/>
        <end position="289"/>
    </location>
</feature>
<evidence type="ECO:0000313" key="13">
    <source>
        <dbReference type="EMBL" id="KAF1816945.1"/>
    </source>
</evidence>
<evidence type="ECO:0000256" key="9">
    <source>
        <dbReference type="ARBA" id="ARBA00047928"/>
    </source>
</evidence>
<organism evidence="13">
    <name type="scientific">Eremomyces bilateralis CBS 781.70</name>
    <dbReference type="NCBI Taxonomy" id="1392243"/>
    <lineage>
        <taxon>Eukaryota</taxon>
        <taxon>Fungi</taxon>
        <taxon>Dikarya</taxon>
        <taxon>Ascomycota</taxon>
        <taxon>Pezizomycotina</taxon>
        <taxon>Dothideomycetes</taxon>
        <taxon>Dothideomycetes incertae sedis</taxon>
        <taxon>Eremomycetales</taxon>
        <taxon>Eremomycetaceae</taxon>
        <taxon>Eremomyces</taxon>
    </lineage>
</organism>
<feature type="chain" id="PRO_5044517674" description="Pectinesterase" evidence="11">
    <location>
        <begin position="19"/>
        <end position="321"/>
    </location>
</feature>
<name>A0A6G1GFR6_9PEZI</name>
<dbReference type="Gene3D" id="2.160.20.10">
    <property type="entry name" value="Single-stranded right-handed beta-helix, Pectin lyase-like"/>
    <property type="match status" value="1"/>
</dbReference>
<protein>
    <recommendedName>
        <fullName evidence="4 11">Pectinesterase</fullName>
        <ecNumber evidence="4 11">3.1.1.11</ecNumber>
    </recommendedName>
</protein>
<evidence type="ECO:0000256" key="4">
    <source>
        <dbReference type="ARBA" id="ARBA00013229"/>
    </source>
</evidence>
<dbReference type="FunFam" id="2.160.20.10:FF:000014">
    <property type="entry name" value="Pectinesterase"/>
    <property type="match status" value="1"/>
</dbReference>
<dbReference type="PANTHER" id="PTHR31321:SF127">
    <property type="entry name" value="PECTINESTERASE"/>
    <property type="match status" value="1"/>
</dbReference>
<keyword evidence="5 11" id="KW-0964">Secreted</keyword>
<dbReference type="OrthoDB" id="2019149at2759"/>
<evidence type="ECO:0000256" key="10">
    <source>
        <dbReference type="PROSITE-ProRule" id="PRU10040"/>
    </source>
</evidence>
<evidence type="ECO:0000256" key="5">
    <source>
        <dbReference type="ARBA" id="ARBA00022525"/>
    </source>
</evidence>
<feature type="signal peptide" evidence="11">
    <location>
        <begin position="1"/>
        <end position="18"/>
    </location>
</feature>
<reference evidence="15" key="3">
    <citation type="submission" date="2025-04" db="UniProtKB">
        <authorList>
            <consortium name="RefSeq"/>
        </authorList>
    </citation>
    <scope>IDENTIFICATION</scope>
    <source>
        <strain evidence="15">CBS 781.70</strain>
    </source>
</reference>
<dbReference type="GO" id="GO:0045490">
    <property type="term" value="P:pectin catabolic process"/>
    <property type="evidence" value="ECO:0007669"/>
    <property type="project" value="UniProtKB-UniRule"/>
</dbReference>
<evidence type="ECO:0000256" key="11">
    <source>
        <dbReference type="RuleBase" id="RU000589"/>
    </source>
</evidence>
<reference evidence="15" key="2">
    <citation type="submission" date="2020-04" db="EMBL/GenBank/DDBJ databases">
        <authorList>
            <consortium name="NCBI Genome Project"/>
        </authorList>
    </citation>
    <scope>NUCLEOTIDE SEQUENCE</scope>
    <source>
        <strain evidence="15">CBS 781.70</strain>
    </source>
</reference>
<evidence type="ECO:0000256" key="6">
    <source>
        <dbReference type="ARBA" id="ARBA00022729"/>
    </source>
</evidence>
<evidence type="ECO:0000313" key="15">
    <source>
        <dbReference type="RefSeq" id="XP_033538576.1"/>
    </source>
</evidence>
<dbReference type="RefSeq" id="XP_033538576.1">
    <property type="nucleotide sequence ID" value="XM_033682368.1"/>
</dbReference>